<feature type="domain" description="Integrase zinc-binding" evidence="1">
    <location>
        <begin position="105"/>
        <end position="161"/>
    </location>
</feature>
<dbReference type="Proteomes" id="UP001515500">
    <property type="component" value="Chromosome 16"/>
</dbReference>
<name>A0AB40CMZ1_DIOCR</name>
<evidence type="ECO:0000259" key="1">
    <source>
        <dbReference type="Pfam" id="PF17921"/>
    </source>
</evidence>
<evidence type="ECO:0000313" key="3">
    <source>
        <dbReference type="RefSeq" id="XP_039141205.1"/>
    </source>
</evidence>
<dbReference type="Pfam" id="PF17921">
    <property type="entry name" value="Integrase_H2C2"/>
    <property type="match status" value="1"/>
</dbReference>
<keyword evidence="2" id="KW-1185">Reference proteome</keyword>
<evidence type="ECO:0000313" key="2">
    <source>
        <dbReference type="Proteomes" id="UP001515500"/>
    </source>
</evidence>
<dbReference type="Gene3D" id="1.10.340.70">
    <property type="match status" value="1"/>
</dbReference>
<sequence>MANVVADALRRKTSTSLAFSTTPYQSQLAVIRDMDVRLKIKPKGVLLATFVVRPSLLKHIQESQRSDEELMTGLQRLEKGEPSEFGLRSDGILEFEVKVCILKDTGLRRTILEEAHSSAYTVHLGSTKMYRTTKKNDWWFGMMCEIAEIVARCLVCQQVKAERQQLAGLLQLLSVLEWIWEHITMDFVVRLLYTL</sequence>
<dbReference type="RefSeq" id="XP_039141205.1">
    <property type="nucleotide sequence ID" value="XM_039285271.1"/>
</dbReference>
<accession>A0AB40CMZ1</accession>
<proteinExistence type="predicted"/>
<dbReference type="GeneID" id="120278479"/>
<reference evidence="3" key="1">
    <citation type="submission" date="2025-08" db="UniProtKB">
        <authorList>
            <consortium name="RefSeq"/>
        </authorList>
    </citation>
    <scope>IDENTIFICATION</scope>
</reference>
<organism evidence="2 3">
    <name type="scientific">Dioscorea cayennensis subsp. rotundata</name>
    <name type="common">White Guinea yam</name>
    <name type="synonym">Dioscorea rotundata</name>
    <dbReference type="NCBI Taxonomy" id="55577"/>
    <lineage>
        <taxon>Eukaryota</taxon>
        <taxon>Viridiplantae</taxon>
        <taxon>Streptophyta</taxon>
        <taxon>Embryophyta</taxon>
        <taxon>Tracheophyta</taxon>
        <taxon>Spermatophyta</taxon>
        <taxon>Magnoliopsida</taxon>
        <taxon>Liliopsida</taxon>
        <taxon>Dioscoreales</taxon>
        <taxon>Dioscoreaceae</taxon>
        <taxon>Dioscorea</taxon>
    </lineage>
</organism>
<dbReference type="InterPro" id="IPR041588">
    <property type="entry name" value="Integrase_H2C2"/>
</dbReference>
<dbReference type="PANTHER" id="PTHR37984">
    <property type="entry name" value="PROTEIN CBG26694"/>
    <property type="match status" value="1"/>
</dbReference>
<protein>
    <submittedName>
        <fullName evidence="3">Uncharacterized protein LOC120278479</fullName>
    </submittedName>
</protein>
<dbReference type="InterPro" id="IPR050951">
    <property type="entry name" value="Retrovirus_Pol_polyprotein"/>
</dbReference>
<dbReference type="AlphaFoldDB" id="A0AB40CMZ1"/>
<dbReference type="PANTHER" id="PTHR37984:SF5">
    <property type="entry name" value="PROTEIN NYNRIN-LIKE"/>
    <property type="match status" value="1"/>
</dbReference>
<gene>
    <name evidence="3" type="primary">LOC120278479</name>
</gene>